<evidence type="ECO:0000313" key="4">
    <source>
        <dbReference type="Proteomes" id="UP000663918"/>
    </source>
</evidence>
<sequence>MRGRTFAACFIASLTTGCASTAGKITVLTSDPAGLAPGSTYVWASPPADARPDPRVARVIVEQRLHTAVDQALAARGYRRVTAPEDAALQVAYHAVLQDLQDTSITGFSLAGGTTCGVRGCRDGWGLYGPPRGGMNLAAYAKGTLILDVTDARTGRLAWRATSDKRVDHADATQAGLNSIAAELTRALPGP</sequence>
<dbReference type="AlphaFoldDB" id="A0A975C1N3"/>
<protein>
    <submittedName>
        <fullName evidence="3">DUF4136 domain-containing protein</fullName>
    </submittedName>
</protein>
<proteinExistence type="predicted"/>
<accession>A0A975C1N3</accession>
<evidence type="ECO:0000313" key="3">
    <source>
        <dbReference type="EMBL" id="QTC92253.1"/>
    </source>
</evidence>
<feature type="chain" id="PRO_5037240684" evidence="1">
    <location>
        <begin position="22"/>
        <end position="191"/>
    </location>
</feature>
<dbReference type="RefSeq" id="WP_207931534.1">
    <property type="nucleotide sequence ID" value="NZ_CP062222.1"/>
</dbReference>
<reference evidence="3" key="1">
    <citation type="submission" date="2020-09" db="EMBL/GenBank/DDBJ databases">
        <title>Brevundimonas sp. LVF2 isolated from a puddle in Goettingen, Germany.</title>
        <authorList>
            <person name="Friedrich I."/>
            <person name="Klassen A."/>
            <person name="Hannes N."/>
            <person name="Schneider D."/>
            <person name="Hertel R."/>
            <person name="Daniel R."/>
        </authorList>
    </citation>
    <scope>NUCLEOTIDE SEQUENCE</scope>
    <source>
        <strain evidence="3">LVF2</strain>
    </source>
</reference>
<dbReference type="PROSITE" id="PS51257">
    <property type="entry name" value="PROKAR_LIPOPROTEIN"/>
    <property type="match status" value="1"/>
</dbReference>
<dbReference type="EMBL" id="CP062222">
    <property type="protein sequence ID" value="QTC92253.1"/>
    <property type="molecule type" value="Genomic_DNA"/>
</dbReference>
<dbReference type="Pfam" id="PF13590">
    <property type="entry name" value="DUF4136"/>
    <property type="match status" value="1"/>
</dbReference>
<feature type="signal peptide" evidence="1">
    <location>
        <begin position="1"/>
        <end position="21"/>
    </location>
</feature>
<evidence type="ECO:0000259" key="2">
    <source>
        <dbReference type="Pfam" id="PF13590"/>
    </source>
</evidence>
<dbReference type="InterPro" id="IPR025411">
    <property type="entry name" value="DUF4136"/>
</dbReference>
<dbReference type="KEGG" id="bgoe:IFJ75_04965"/>
<name>A0A975C1N3_9CAUL</name>
<keyword evidence="4" id="KW-1185">Reference proteome</keyword>
<dbReference type="Proteomes" id="UP000663918">
    <property type="component" value="Chromosome"/>
</dbReference>
<feature type="domain" description="DUF4136" evidence="2">
    <location>
        <begin position="38"/>
        <end position="181"/>
    </location>
</feature>
<keyword evidence="1" id="KW-0732">Signal</keyword>
<organism evidence="3 4">
    <name type="scientific">Brevundimonas goettingensis</name>
    <dbReference type="NCBI Taxonomy" id="2774190"/>
    <lineage>
        <taxon>Bacteria</taxon>
        <taxon>Pseudomonadati</taxon>
        <taxon>Pseudomonadota</taxon>
        <taxon>Alphaproteobacteria</taxon>
        <taxon>Caulobacterales</taxon>
        <taxon>Caulobacteraceae</taxon>
        <taxon>Brevundimonas</taxon>
    </lineage>
</organism>
<evidence type="ECO:0000256" key="1">
    <source>
        <dbReference type="SAM" id="SignalP"/>
    </source>
</evidence>
<gene>
    <name evidence="3" type="ORF">IFJ75_04965</name>
</gene>
<dbReference type="Gene3D" id="3.30.160.670">
    <property type="match status" value="1"/>
</dbReference>